<proteinExistence type="predicted"/>
<name>A0AAW9RKB4_9GAMM</name>
<dbReference type="AlphaFoldDB" id="A0AAW9RKB4"/>
<protein>
    <submittedName>
        <fullName evidence="1">Uncharacterized protein</fullName>
    </submittedName>
</protein>
<dbReference type="Proteomes" id="UP001359886">
    <property type="component" value="Unassembled WGS sequence"/>
</dbReference>
<sequence length="88" mass="10218">MRQFYGVNPVEYTFVNIAVRLGYSKTKGRKAFFAFRQIQNAGIESWEREHPSEVSEWHREIIVVAGYQKIFEEQKITNEASAKDGDCS</sequence>
<organism evidence="1 2">
    <name type="scientific">Elongatibacter sediminis</name>
    <dbReference type="NCBI Taxonomy" id="3119006"/>
    <lineage>
        <taxon>Bacteria</taxon>
        <taxon>Pseudomonadati</taxon>
        <taxon>Pseudomonadota</taxon>
        <taxon>Gammaproteobacteria</taxon>
        <taxon>Chromatiales</taxon>
        <taxon>Wenzhouxiangellaceae</taxon>
        <taxon>Elongatibacter</taxon>
    </lineage>
</organism>
<evidence type="ECO:0000313" key="2">
    <source>
        <dbReference type="Proteomes" id="UP001359886"/>
    </source>
</evidence>
<gene>
    <name evidence="1" type="ORF">V3330_17465</name>
</gene>
<dbReference type="EMBL" id="JAZHOG010000014">
    <property type="protein sequence ID" value="MEJ8569419.1"/>
    <property type="molecule type" value="Genomic_DNA"/>
</dbReference>
<comment type="caution">
    <text evidence="1">The sequence shown here is derived from an EMBL/GenBank/DDBJ whole genome shotgun (WGS) entry which is preliminary data.</text>
</comment>
<keyword evidence="2" id="KW-1185">Reference proteome</keyword>
<evidence type="ECO:0000313" key="1">
    <source>
        <dbReference type="EMBL" id="MEJ8569419.1"/>
    </source>
</evidence>
<dbReference type="RefSeq" id="WP_354696744.1">
    <property type="nucleotide sequence ID" value="NZ_JAZHOG010000014.1"/>
</dbReference>
<reference evidence="1 2" key="1">
    <citation type="submission" date="2024-02" db="EMBL/GenBank/DDBJ databases">
        <title>A novel Wenzhouxiangellaceae bacterium, isolated from coastal sediments.</title>
        <authorList>
            <person name="Du Z.-J."/>
            <person name="Ye Y.-Q."/>
            <person name="Zhang X.-Y."/>
        </authorList>
    </citation>
    <scope>NUCLEOTIDE SEQUENCE [LARGE SCALE GENOMIC DNA]</scope>
    <source>
        <strain evidence="1 2">CH-27</strain>
    </source>
</reference>
<accession>A0AAW9RKB4</accession>